<proteinExistence type="predicted"/>
<protein>
    <submittedName>
        <fullName evidence="1">Uncharacterized protein</fullName>
    </submittedName>
</protein>
<dbReference type="AlphaFoldDB" id="A0A3B0IXD0"/>
<accession>A0A3B0IXD0</accession>
<organism evidence="1">
    <name type="scientific">Wolbachia endosymbiont of Aleurodicus floccissimus</name>
    <dbReference type="NCBI Taxonomy" id="2152762"/>
    <lineage>
        <taxon>Bacteria</taxon>
        <taxon>Pseudomonadati</taxon>
        <taxon>Pseudomonadota</taxon>
        <taxon>Alphaproteobacteria</taxon>
        <taxon>Rickettsiales</taxon>
        <taxon>Anaplasmataceae</taxon>
        <taxon>Wolbachieae</taxon>
        <taxon>Wolbachia</taxon>
    </lineage>
</organism>
<reference evidence="1" key="1">
    <citation type="submission" date="2018-04" db="EMBL/GenBank/DDBJ databases">
        <authorList>
            <person name="Go L.Y."/>
            <person name="Mitchell J.A."/>
        </authorList>
    </citation>
    <scope>NUCLEOTIDE SEQUENCE</scope>
    <source>
        <strain evidence="1">WBAF</strain>
    </source>
</reference>
<name>A0A3B0IXD0_9RICK</name>
<dbReference type="EMBL" id="OUNF01000178">
    <property type="protein sequence ID" value="SPP33998.1"/>
    <property type="molecule type" value="Genomic_DNA"/>
</dbReference>
<gene>
    <name evidence="1" type="ORF">WBAF_0650</name>
</gene>
<evidence type="ECO:0000313" key="1">
    <source>
        <dbReference type="EMBL" id="SPP33998.1"/>
    </source>
</evidence>
<sequence length="283" mass="32632">MLNSIHPTWLNFVIDKELIHQNYFSKLLDNNVIESLNNIDLNLFSTLINGIINKDFERQYKDQQNTLLYLSDLLKSKENIKKFNSTSHEFLNILIRVSDNRGYSTSIGDIGRFFNFMTQDRLDRLYANLNLLVTLANTNILRSAQEIRYITETFEENNYRYEGDIEKLSNHLDLLTILIDKNIITGTGGGGNLGYFFYITQNNGRNIDRLYSLNLNVLTALIDVGVIKDIRNLDVVCDLDEHDVESLNILGSNLLTILIGKRGSNYCCLKNIIQENIEYKLIC</sequence>